<name>A0A7L5C0N0_9RHOB</name>
<dbReference type="EMBL" id="CP049056">
    <property type="protein sequence ID" value="QIE56317.1"/>
    <property type="molecule type" value="Genomic_DNA"/>
</dbReference>
<keyword evidence="3" id="KW-1185">Reference proteome</keyword>
<dbReference type="RefSeq" id="WP_165099393.1">
    <property type="nucleotide sequence ID" value="NZ_CP049056.1"/>
</dbReference>
<reference evidence="2 3" key="1">
    <citation type="submission" date="2020-02" db="EMBL/GenBank/DDBJ databases">
        <title>complete genome sequence of Rhodobacteraceae bacterium.</title>
        <authorList>
            <person name="Park J."/>
            <person name="Kim Y.-S."/>
            <person name="Kim K.-H."/>
        </authorList>
    </citation>
    <scope>NUCLEOTIDE SEQUENCE [LARGE SCALE GENOMIC DNA]</scope>
    <source>
        <strain evidence="2 3">RR4-56</strain>
    </source>
</reference>
<feature type="transmembrane region" description="Helical" evidence="1">
    <location>
        <begin position="93"/>
        <end position="118"/>
    </location>
</feature>
<keyword evidence="1" id="KW-0472">Membrane</keyword>
<proteinExistence type="predicted"/>
<keyword evidence="1" id="KW-1133">Transmembrane helix</keyword>
<keyword evidence="1" id="KW-0812">Transmembrane</keyword>
<accession>A0A7L5C0N0</accession>
<feature type="transmembrane region" description="Helical" evidence="1">
    <location>
        <begin position="130"/>
        <end position="149"/>
    </location>
</feature>
<evidence type="ECO:0008006" key="4">
    <source>
        <dbReference type="Google" id="ProtNLM"/>
    </source>
</evidence>
<gene>
    <name evidence="2" type="ORF">G5B40_13095</name>
</gene>
<evidence type="ECO:0000313" key="3">
    <source>
        <dbReference type="Proteomes" id="UP000503336"/>
    </source>
</evidence>
<organism evidence="2 3">
    <name type="scientific">Pikeienuella piscinae</name>
    <dbReference type="NCBI Taxonomy" id="2748098"/>
    <lineage>
        <taxon>Bacteria</taxon>
        <taxon>Pseudomonadati</taxon>
        <taxon>Pseudomonadota</taxon>
        <taxon>Alphaproteobacteria</taxon>
        <taxon>Rhodobacterales</taxon>
        <taxon>Paracoccaceae</taxon>
        <taxon>Pikeienuella</taxon>
    </lineage>
</organism>
<dbReference type="Proteomes" id="UP000503336">
    <property type="component" value="Chromosome"/>
</dbReference>
<dbReference type="AlphaFoldDB" id="A0A7L5C0N0"/>
<sequence length="155" mass="16305">MTTTDTPTAALALIFAGALATIAFDLFGQGVSPALGFANLSPVGLANSTLEALTGAPWTPGAQIMHYATGLIAYPLGWLLIVRPLWRGVAPGLHWALPAALYGAGLWIFALFIMANLVAGLPAFLNFTGIAWVALIGHVIFALVAAWTMETRRFV</sequence>
<evidence type="ECO:0000313" key="2">
    <source>
        <dbReference type="EMBL" id="QIE56317.1"/>
    </source>
</evidence>
<feature type="transmembrane region" description="Helical" evidence="1">
    <location>
        <begin position="62"/>
        <end position="81"/>
    </location>
</feature>
<protein>
    <recommendedName>
        <fullName evidence="4">DUF2938 domain-containing protein</fullName>
    </recommendedName>
</protein>
<evidence type="ECO:0000256" key="1">
    <source>
        <dbReference type="SAM" id="Phobius"/>
    </source>
</evidence>
<dbReference type="KEGG" id="hdh:G5B40_13095"/>